<evidence type="ECO:0000313" key="1">
    <source>
        <dbReference type="EMBL" id="RBN49019.1"/>
    </source>
</evidence>
<organism evidence="1 2">
    <name type="scientific">Flavobacterium psychrolimnae</name>
    <dbReference type="NCBI Taxonomy" id="249351"/>
    <lineage>
        <taxon>Bacteria</taxon>
        <taxon>Pseudomonadati</taxon>
        <taxon>Bacteroidota</taxon>
        <taxon>Flavobacteriia</taxon>
        <taxon>Flavobacteriales</taxon>
        <taxon>Flavobacteriaceae</taxon>
        <taxon>Flavobacterium</taxon>
    </lineage>
</organism>
<dbReference type="AlphaFoldDB" id="A0A366AVW2"/>
<reference evidence="1 2" key="1">
    <citation type="submission" date="2018-07" db="EMBL/GenBank/DDBJ databases">
        <title>Complete genome sequence of Flavobacterium psychrolimnae LMG 22018.</title>
        <authorList>
            <person name="Kim D.-U."/>
        </authorList>
    </citation>
    <scope>NUCLEOTIDE SEQUENCE [LARGE SCALE GENOMIC DNA]</scope>
    <source>
        <strain evidence="1 2">LMG 22018</strain>
    </source>
</reference>
<accession>A0A366AVW2</accession>
<keyword evidence="2" id="KW-1185">Reference proteome</keyword>
<proteinExistence type="predicted"/>
<dbReference type="Proteomes" id="UP000253676">
    <property type="component" value="Unassembled WGS sequence"/>
</dbReference>
<evidence type="ECO:0000313" key="2">
    <source>
        <dbReference type="Proteomes" id="UP000253676"/>
    </source>
</evidence>
<name>A0A366AVW2_9FLAO</name>
<sequence length="75" mass="8761">MKNGFKENILKMLRCNTCCEVHVLYARKNLLSRSVLQGGRMDCSIVNEMFCEPINKNLKQDGYDPYADEIKKHKH</sequence>
<dbReference type="EMBL" id="QNUX01000018">
    <property type="protein sequence ID" value="RBN49019.1"/>
    <property type="molecule type" value="Genomic_DNA"/>
</dbReference>
<protein>
    <submittedName>
        <fullName evidence="1">Uncharacterized protein</fullName>
    </submittedName>
</protein>
<gene>
    <name evidence="1" type="ORF">DR980_15350</name>
</gene>
<comment type="caution">
    <text evidence="1">The sequence shown here is derived from an EMBL/GenBank/DDBJ whole genome shotgun (WGS) entry which is preliminary data.</text>
</comment>